<accession>A0AAD4DXC7</accession>
<gene>
    <name evidence="7" type="ORF">F5891DRAFT_1063010</name>
</gene>
<dbReference type="InterPro" id="IPR017907">
    <property type="entry name" value="Znf_RING_CS"/>
</dbReference>
<sequence length="193" mass="21574">MLVVHPASWCDVCLDLYSISSDPANSPHAIACGHIFCLTCLRSLSPSACPLCRKPFQSDRIKKLHLANPPELDNAAQDAIDAHASLLLQRIALVSGEETPEADVVEVVTEVQEWLQSQPDDPSSHMALRAAVSSLQRYKALQDQSEREKAEYRRLRSQLRNNKRNADHDSKTSRAVEESLLSRIQEIENEHAL</sequence>
<dbReference type="Pfam" id="PF14634">
    <property type="entry name" value="zf-RING_5"/>
    <property type="match status" value="1"/>
</dbReference>
<keyword evidence="5" id="KW-0175">Coiled coil</keyword>
<comment type="caution">
    <text evidence="7">The sequence shown here is derived from an EMBL/GenBank/DDBJ whole genome shotgun (WGS) entry which is preliminary data.</text>
</comment>
<evidence type="ECO:0000256" key="3">
    <source>
        <dbReference type="ARBA" id="ARBA00022833"/>
    </source>
</evidence>
<evidence type="ECO:0000256" key="2">
    <source>
        <dbReference type="ARBA" id="ARBA00022771"/>
    </source>
</evidence>
<dbReference type="GeneID" id="64657285"/>
<evidence type="ECO:0000256" key="5">
    <source>
        <dbReference type="SAM" id="Coils"/>
    </source>
</evidence>
<dbReference type="InterPro" id="IPR013083">
    <property type="entry name" value="Znf_RING/FYVE/PHD"/>
</dbReference>
<evidence type="ECO:0000259" key="6">
    <source>
        <dbReference type="PROSITE" id="PS50089"/>
    </source>
</evidence>
<dbReference type="PROSITE" id="PS50089">
    <property type="entry name" value="ZF_RING_2"/>
    <property type="match status" value="1"/>
</dbReference>
<reference evidence="7" key="1">
    <citation type="journal article" date="2020" name="New Phytol.">
        <title>Comparative genomics reveals dynamic genome evolution in host specialist ectomycorrhizal fungi.</title>
        <authorList>
            <person name="Lofgren L.A."/>
            <person name="Nguyen N.H."/>
            <person name="Vilgalys R."/>
            <person name="Ruytinx J."/>
            <person name="Liao H.L."/>
            <person name="Branco S."/>
            <person name="Kuo A."/>
            <person name="LaButti K."/>
            <person name="Lipzen A."/>
            <person name="Andreopoulos W."/>
            <person name="Pangilinan J."/>
            <person name="Riley R."/>
            <person name="Hundley H."/>
            <person name="Na H."/>
            <person name="Barry K."/>
            <person name="Grigoriev I.V."/>
            <person name="Stajich J.E."/>
            <person name="Kennedy P.G."/>
        </authorList>
    </citation>
    <scope>NUCLEOTIDE SEQUENCE</scope>
    <source>
        <strain evidence="7">FC203</strain>
    </source>
</reference>
<feature type="coiled-coil region" evidence="5">
    <location>
        <begin position="135"/>
        <end position="169"/>
    </location>
</feature>
<dbReference type="InterPro" id="IPR001841">
    <property type="entry name" value="Znf_RING"/>
</dbReference>
<dbReference type="GO" id="GO:0008270">
    <property type="term" value="F:zinc ion binding"/>
    <property type="evidence" value="ECO:0007669"/>
    <property type="project" value="UniProtKB-KW"/>
</dbReference>
<dbReference type="EMBL" id="JABBWK010000081">
    <property type="protein sequence ID" value="KAG1894348.1"/>
    <property type="molecule type" value="Genomic_DNA"/>
</dbReference>
<dbReference type="SMART" id="SM00184">
    <property type="entry name" value="RING"/>
    <property type="match status" value="1"/>
</dbReference>
<evidence type="ECO:0000313" key="7">
    <source>
        <dbReference type="EMBL" id="KAG1894348.1"/>
    </source>
</evidence>
<dbReference type="Gene3D" id="3.30.40.10">
    <property type="entry name" value="Zinc/RING finger domain, C3HC4 (zinc finger)"/>
    <property type="match status" value="1"/>
</dbReference>
<keyword evidence="8" id="KW-1185">Reference proteome</keyword>
<protein>
    <recommendedName>
        <fullName evidence="6">RING-type domain-containing protein</fullName>
    </recommendedName>
</protein>
<evidence type="ECO:0000256" key="1">
    <source>
        <dbReference type="ARBA" id="ARBA00022723"/>
    </source>
</evidence>
<dbReference type="AlphaFoldDB" id="A0AAD4DXC7"/>
<evidence type="ECO:0000313" key="8">
    <source>
        <dbReference type="Proteomes" id="UP001195769"/>
    </source>
</evidence>
<organism evidence="7 8">
    <name type="scientific">Suillus fuscotomentosus</name>
    <dbReference type="NCBI Taxonomy" id="1912939"/>
    <lineage>
        <taxon>Eukaryota</taxon>
        <taxon>Fungi</taxon>
        <taxon>Dikarya</taxon>
        <taxon>Basidiomycota</taxon>
        <taxon>Agaricomycotina</taxon>
        <taxon>Agaricomycetes</taxon>
        <taxon>Agaricomycetidae</taxon>
        <taxon>Boletales</taxon>
        <taxon>Suillineae</taxon>
        <taxon>Suillaceae</taxon>
        <taxon>Suillus</taxon>
    </lineage>
</organism>
<dbReference type="RefSeq" id="XP_041219924.1">
    <property type="nucleotide sequence ID" value="XM_041362987.1"/>
</dbReference>
<name>A0AAD4DXC7_9AGAM</name>
<proteinExistence type="predicted"/>
<keyword evidence="3" id="KW-0862">Zinc</keyword>
<dbReference type="SUPFAM" id="SSF57850">
    <property type="entry name" value="RING/U-box"/>
    <property type="match status" value="1"/>
</dbReference>
<keyword evidence="2 4" id="KW-0863">Zinc-finger</keyword>
<evidence type="ECO:0000256" key="4">
    <source>
        <dbReference type="PROSITE-ProRule" id="PRU00175"/>
    </source>
</evidence>
<dbReference type="Proteomes" id="UP001195769">
    <property type="component" value="Unassembled WGS sequence"/>
</dbReference>
<keyword evidence="1" id="KW-0479">Metal-binding</keyword>
<feature type="domain" description="RING-type" evidence="6">
    <location>
        <begin position="10"/>
        <end position="53"/>
    </location>
</feature>
<dbReference type="PROSITE" id="PS00518">
    <property type="entry name" value="ZF_RING_1"/>
    <property type="match status" value="1"/>
</dbReference>